<organism evidence="2 3">
    <name type="scientific">Plectus sambesii</name>
    <dbReference type="NCBI Taxonomy" id="2011161"/>
    <lineage>
        <taxon>Eukaryota</taxon>
        <taxon>Metazoa</taxon>
        <taxon>Ecdysozoa</taxon>
        <taxon>Nematoda</taxon>
        <taxon>Chromadorea</taxon>
        <taxon>Plectida</taxon>
        <taxon>Plectina</taxon>
        <taxon>Plectoidea</taxon>
        <taxon>Plectidae</taxon>
        <taxon>Plectus</taxon>
    </lineage>
</organism>
<evidence type="ECO:0000313" key="3">
    <source>
        <dbReference type="WBParaSite" id="PSAMB.scaffold1381size32332.g12802.t1"/>
    </source>
</evidence>
<proteinExistence type="predicted"/>
<dbReference type="AlphaFoldDB" id="A0A914UZ40"/>
<evidence type="ECO:0000313" key="2">
    <source>
        <dbReference type="Proteomes" id="UP000887566"/>
    </source>
</evidence>
<reference evidence="3" key="1">
    <citation type="submission" date="2022-11" db="UniProtKB">
        <authorList>
            <consortium name="WormBaseParasite"/>
        </authorList>
    </citation>
    <scope>IDENTIFICATION</scope>
</reference>
<sequence length="126" mass="13714">MLADSEKTTTTTTLAHKKPINQCALEYELALSSAPPSPTAERRRRGGAIIAQLVGAKKTSRMSIVGRLVVTSDRRQSNRCCHGRESSTMAIRPTTRPPAPRNQWALCANQFGVCIVQGSLEVGHQE</sequence>
<evidence type="ECO:0000256" key="1">
    <source>
        <dbReference type="SAM" id="MobiDB-lite"/>
    </source>
</evidence>
<dbReference type="WBParaSite" id="PSAMB.scaffold1381size32332.g12802.t1">
    <property type="protein sequence ID" value="PSAMB.scaffold1381size32332.g12802.t1"/>
    <property type="gene ID" value="PSAMB.scaffold1381size32332.g12802"/>
</dbReference>
<accession>A0A914UZ40</accession>
<dbReference type="Proteomes" id="UP000887566">
    <property type="component" value="Unplaced"/>
</dbReference>
<feature type="region of interest" description="Disordered" evidence="1">
    <location>
        <begin position="76"/>
        <end position="98"/>
    </location>
</feature>
<protein>
    <submittedName>
        <fullName evidence="3">Uncharacterized protein</fullName>
    </submittedName>
</protein>
<keyword evidence="2" id="KW-1185">Reference proteome</keyword>
<name>A0A914UZ40_9BILA</name>